<dbReference type="EMBL" id="KQ977796">
    <property type="protein sequence ID" value="KYM99634.1"/>
    <property type="molecule type" value="Genomic_DNA"/>
</dbReference>
<evidence type="ECO:0000313" key="2">
    <source>
        <dbReference type="EMBL" id="KYM99634.1"/>
    </source>
</evidence>
<reference evidence="2 3" key="1">
    <citation type="submission" date="2016-03" db="EMBL/GenBank/DDBJ databases">
        <title>Cyphomyrmex costatus WGS genome.</title>
        <authorList>
            <person name="Nygaard S."/>
            <person name="Hu H."/>
            <person name="Boomsma J."/>
            <person name="Zhang G."/>
        </authorList>
    </citation>
    <scope>NUCLEOTIDE SEQUENCE [LARGE SCALE GENOMIC DNA]</scope>
    <source>
        <strain evidence="2">MS0001</strain>
        <tissue evidence="2">Whole body</tissue>
    </source>
</reference>
<dbReference type="PANTHER" id="PTHR47326">
    <property type="entry name" value="TRANSPOSABLE ELEMENT TC3 TRANSPOSASE-LIKE PROTEIN"/>
    <property type="match status" value="1"/>
</dbReference>
<name>A0A151IFI0_9HYME</name>
<evidence type="ECO:0000259" key="1">
    <source>
        <dbReference type="Pfam" id="PF16087"/>
    </source>
</evidence>
<feature type="domain" description="DUF4817" evidence="1">
    <location>
        <begin position="2"/>
        <end position="41"/>
    </location>
</feature>
<dbReference type="Proteomes" id="UP000078542">
    <property type="component" value="Unassembled WGS sequence"/>
</dbReference>
<protein>
    <recommendedName>
        <fullName evidence="1">DUF4817 domain-containing protein</fullName>
    </recommendedName>
</protein>
<organism evidence="2 3">
    <name type="scientific">Cyphomyrmex costatus</name>
    <dbReference type="NCBI Taxonomy" id="456900"/>
    <lineage>
        <taxon>Eukaryota</taxon>
        <taxon>Metazoa</taxon>
        <taxon>Ecdysozoa</taxon>
        <taxon>Arthropoda</taxon>
        <taxon>Hexapoda</taxon>
        <taxon>Insecta</taxon>
        <taxon>Pterygota</taxon>
        <taxon>Neoptera</taxon>
        <taxon>Endopterygota</taxon>
        <taxon>Hymenoptera</taxon>
        <taxon>Apocrita</taxon>
        <taxon>Aculeata</taxon>
        <taxon>Formicoidea</taxon>
        <taxon>Formicidae</taxon>
        <taxon>Myrmicinae</taxon>
        <taxon>Cyphomyrmex</taxon>
    </lineage>
</organism>
<gene>
    <name evidence="2" type="ORF">ALC62_09637</name>
</gene>
<accession>A0A151IFI0</accession>
<dbReference type="STRING" id="456900.A0A151IFI0"/>
<dbReference type="PANTHER" id="PTHR47326:SF1">
    <property type="entry name" value="HTH PSQ-TYPE DOMAIN-CONTAINING PROTEIN"/>
    <property type="match status" value="1"/>
</dbReference>
<keyword evidence="3" id="KW-1185">Reference proteome</keyword>
<sequence length="143" mass="16707">ECRQIVREAVRLYTERFPDRVHPSFSVFSNIVQTFQETGSVDNKKRKRIKKATDDVNLTNILAAVALNPHISTRQLERESGTKVDDEVSNKFHPFHISLHQELHGNDFQNRVQFCEWALQRLQEDDMFATKILFTDEATFTNN</sequence>
<dbReference type="Pfam" id="PF16087">
    <property type="entry name" value="DUF4817"/>
    <property type="match status" value="1"/>
</dbReference>
<dbReference type="AlphaFoldDB" id="A0A151IFI0"/>
<evidence type="ECO:0000313" key="3">
    <source>
        <dbReference type="Proteomes" id="UP000078542"/>
    </source>
</evidence>
<dbReference type="InterPro" id="IPR032135">
    <property type="entry name" value="DUF4817"/>
</dbReference>
<proteinExistence type="predicted"/>
<feature type="non-terminal residue" evidence="2">
    <location>
        <position position="1"/>
    </location>
</feature>